<dbReference type="SUPFAM" id="SSF57667">
    <property type="entry name" value="beta-beta-alpha zinc fingers"/>
    <property type="match status" value="1"/>
</dbReference>
<feature type="region of interest" description="Disordered" evidence="7">
    <location>
        <begin position="150"/>
        <end position="189"/>
    </location>
</feature>
<dbReference type="InterPro" id="IPR051643">
    <property type="entry name" value="Transcr_Reg_ZincFinger"/>
</dbReference>
<dbReference type="InterPro" id="IPR036236">
    <property type="entry name" value="Znf_C2H2_sf"/>
</dbReference>
<feature type="domain" description="C2H2-type" evidence="8">
    <location>
        <begin position="368"/>
        <end position="390"/>
    </location>
</feature>
<gene>
    <name evidence="9" type="ORF">MDA_GLEAN10013799</name>
</gene>
<proteinExistence type="predicted"/>
<dbReference type="Gene3D" id="3.30.160.60">
    <property type="entry name" value="Classic Zinc Finger"/>
    <property type="match status" value="1"/>
</dbReference>
<dbReference type="SMART" id="SM00355">
    <property type="entry name" value="ZnF_C2H2"/>
    <property type="match status" value="3"/>
</dbReference>
<evidence type="ECO:0000256" key="2">
    <source>
        <dbReference type="ARBA" id="ARBA00022723"/>
    </source>
</evidence>
<feature type="compositionally biased region" description="Basic and acidic residues" evidence="7">
    <location>
        <begin position="151"/>
        <end position="163"/>
    </location>
</feature>
<name>L5M9K4_MYODS</name>
<comment type="subcellular location">
    <subcellularLocation>
        <location evidence="1">Nucleus</location>
    </subcellularLocation>
</comment>
<keyword evidence="5" id="KW-0539">Nucleus</keyword>
<dbReference type="AlphaFoldDB" id="L5M9K4"/>
<evidence type="ECO:0000256" key="6">
    <source>
        <dbReference type="PROSITE-ProRule" id="PRU00042"/>
    </source>
</evidence>
<keyword evidence="4" id="KW-0862">Zinc</keyword>
<evidence type="ECO:0000256" key="3">
    <source>
        <dbReference type="ARBA" id="ARBA00022771"/>
    </source>
</evidence>
<dbReference type="GO" id="GO:0000978">
    <property type="term" value="F:RNA polymerase II cis-regulatory region sequence-specific DNA binding"/>
    <property type="evidence" value="ECO:0007669"/>
    <property type="project" value="TreeGrafter"/>
</dbReference>
<dbReference type="EMBL" id="KB103225">
    <property type="protein sequence ID" value="ELK34423.1"/>
    <property type="molecule type" value="Genomic_DNA"/>
</dbReference>
<protein>
    <submittedName>
        <fullName evidence="9">Zinc finger protein 644</fullName>
    </submittedName>
</protein>
<dbReference type="PANTHER" id="PTHR24396">
    <property type="entry name" value="ZINC FINGER PROTEIN"/>
    <property type="match status" value="1"/>
</dbReference>
<evidence type="ECO:0000256" key="5">
    <source>
        <dbReference type="ARBA" id="ARBA00023242"/>
    </source>
</evidence>
<sequence>MDDLKINTDITGAKEELLDDNNFISDKESTDEFRAENDTNWDPQKEFIQFLMTNEETVDKAPVHSKVGLEKKRKRKMDVSKITRYTEDCFNDSNCIPTKSKMLEVDFLEQNEGLQAIDPQKYALSKVKPESADEDVESVDAFQHLIYNPDKYSHNTKRPESFKDRRRVSAKRAKLNSEKKNSYETEDESSWDNVELGDYTTQAIEDETYNGINQEHVNLFPLFKSKVEGQEPGENATLSYDQNDGFYFEYYEDAGTNNFLHDIHDSQHLENAETSLSKHSSVFHWSDLSLEKKSCPYCPATFETGVGLSNHVRGHLHRAGLSYEARHVVSPEQIATSDKMQHFKRTGTGTPVKRVRKAIEKSETTSEHTCQLCGGWFDTKIGLSNHVRGHLKRLGKTKWDAHKSPICVLNEMMQNEDKYEKILKALNSRRIIPRPFVAQKLVSSDDDFLSQNVIPLEAYHNGLKTEALSVSASEEEGLSFLNEYDEKKPELPSGKRNQSLTLIELLKNKRMGEERNSAVFPQKIHNQTARKRFVQKCVLPLNEDSSLMYHPQKIDLTMHSVLDCKQKKSRSRSGSKKKMLTLPHGADEVYILRCRFCGLVFRGPLSVQEDWIKHLQRHIVNANLPRTGAGMVEVTSLFKKPASITETSFSLLMAEAAS</sequence>
<evidence type="ECO:0000256" key="7">
    <source>
        <dbReference type="SAM" id="MobiDB-lite"/>
    </source>
</evidence>
<accession>L5M9K4</accession>
<evidence type="ECO:0000313" key="10">
    <source>
        <dbReference type="Proteomes" id="UP000010556"/>
    </source>
</evidence>
<dbReference type="InterPro" id="IPR013087">
    <property type="entry name" value="Znf_C2H2_type"/>
</dbReference>
<dbReference type="PROSITE" id="PS00028">
    <property type="entry name" value="ZINC_FINGER_C2H2_1"/>
    <property type="match status" value="2"/>
</dbReference>
<dbReference type="Proteomes" id="UP000010556">
    <property type="component" value="Unassembled WGS sequence"/>
</dbReference>
<evidence type="ECO:0000256" key="1">
    <source>
        <dbReference type="ARBA" id="ARBA00004123"/>
    </source>
</evidence>
<evidence type="ECO:0000313" key="9">
    <source>
        <dbReference type="EMBL" id="ELK34423.1"/>
    </source>
</evidence>
<dbReference type="PROSITE" id="PS50157">
    <property type="entry name" value="ZINC_FINGER_C2H2_2"/>
    <property type="match status" value="1"/>
</dbReference>
<organism evidence="9 10">
    <name type="scientific">Myotis davidii</name>
    <name type="common">David's myotis</name>
    <dbReference type="NCBI Taxonomy" id="225400"/>
    <lineage>
        <taxon>Eukaryota</taxon>
        <taxon>Metazoa</taxon>
        <taxon>Chordata</taxon>
        <taxon>Craniata</taxon>
        <taxon>Vertebrata</taxon>
        <taxon>Euteleostomi</taxon>
        <taxon>Mammalia</taxon>
        <taxon>Eutheria</taxon>
        <taxon>Laurasiatheria</taxon>
        <taxon>Chiroptera</taxon>
        <taxon>Yangochiroptera</taxon>
        <taxon>Vespertilionidae</taxon>
        <taxon>Myotis</taxon>
    </lineage>
</organism>
<dbReference type="eggNOG" id="KOG1721">
    <property type="taxonomic scope" value="Eukaryota"/>
</dbReference>
<keyword evidence="10" id="KW-1185">Reference proteome</keyword>
<reference evidence="10" key="1">
    <citation type="journal article" date="2013" name="Science">
        <title>Comparative analysis of bat genomes provides insight into the evolution of flight and immunity.</title>
        <authorList>
            <person name="Zhang G."/>
            <person name="Cowled C."/>
            <person name="Shi Z."/>
            <person name="Huang Z."/>
            <person name="Bishop-Lilly K.A."/>
            <person name="Fang X."/>
            <person name="Wynne J.W."/>
            <person name="Xiong Z."/>
            <person name="Baker M.L."/>
            <person name="Zhao W."/>
            <person name="Tachedjian M."/>
            <person name="Zhu Y."/>
            <person name="Zhou P."/>
            <person name="Jiang X."/>
            <person name="Ng J."/>
            <person name="Yang L."/>
            <person name="Wu L."/>
            <person name="Xiao J."/>
            <person name="Feng Y."/>
            <person name="Chen Y."/>
            <person name="Sun X."/>
            <person name="Zhang Y."/>
            <person name="Marsh G.A."/>
            <person name="Crameri G."/>
            <person name="Broder C.C."/>
            <person name="Frey K.G."/>
            <person name="Wang L.F."/>
            <person name="Wang J."/>
        </authorList>
    </citation>
    <scope>NUCLEOTIDE SEQUENCE [LARGE SCALE GENOMIC DNA]</scope>
</reference>
<evidence type="ECO:0000259" key="8">
    <source>
        <dbReference type="PROSITE" id="PS50157"/>
    </source>
</evidence>
<dbReference type="PANTHER" id="PTHR24396:SF25">
    <property type="entry name" value="ZINC FINGER PROTEIN 644"/>
    <property type="match status" value="1"/>
</dbReference>
<dbReference type="GO" id="GO:0000981">
    <property type="term" value="F:DNA-binding transcription factor activity, RNA polymerase II-specific"/>
    <property type="evidence" value="ECO:0007669"/>
    <property type="project" value="TreeGrafter"/>
</dbReference>
<dbReference type="GO" id="GO:0005634">
    <property type="term" value="C:nucleus"/>
    <property type="evidence" value="ECO:0007669"/>
    <property type="project" value="UniProtKB-SubCell"/>
</dbReference>
<dbReference type="Pfam" id="PF23015">
    <property type="entry name" value="zf-WIZ"/>
    <property type="match status" value="1"/>
</dbReference>
<feature type="compositionally biased region" description="Basic residues" evidence="7">
    <location>
        <begin position="164"/>
        <end position="174"/>
    </location>
</feature>
<dbReference type="GO" id="GO:0008270">
    <property type="term" value="F:zinc ion binding"/>
    <property type="evidence" value="ECO:0007669"/>
    <property type="project" value="UniProtKB-KW"/>
</dbReference>
<keyword evidence="2" id="KW-0479">Metal-binding</keyword>
<dbReference type="InterPro" id="IPR055125">
    <property type="entry name" value="Wiz_C_Znf"/>
</dbReference>
<evidence type="ECO:0000256" key="4">
    <source>
        <dbReference type="ARBA" id="ARBA00022833"/>
    </source>
</evidence>
<keyword evidence="3 6" id="KW-0863">Zinc-finger</keyword>